<dbReference type="GO" id="GO:0005794">
    <property type="term" value="C:Golgi apparatus"/>
    <property type="evidence" value="ECO:0007669"/>
    <property type="project" value="TreeGrafter"/>
</dbReference>
<comment type="subcellular location">
    <subcellularLocation>
        <location evidence="1">Membrane</location>
        <topology evidence="1">Multi-pass membrane protein</topology>
    </subcellularLocation>
</comment>
<proteinExistence type="predicted"/>
<evidence type="ECO:0000313" key="9">
    <source>
        <dbReference type="EMBL" id="KAJ3477005.1"/>
    </source>
</evidence>
<dbReference type="CDD" id="cd03684">
    <property type="entry name" value="ClC_3_like"/>
    <property type="match status" value="1"/>
</dbReference>
<evidence type="ECO:0000256" key="5">
    <source>
        <dbReference type="ARBA" id="ARBA00023065"/>
    </source>
</evidence>
<feature type="transmembrane region" description="Helical" evidence="8">
    <location>
        <begin position="201"/>
        <end position="219"/>
    </location>
</feature>
<keyword evidence="7" id="KW-0868">Chloride</keyword>
<keyword evidence="5" id="KW-0406">Ion transport</keyword>
<feature type="transmembrane region" description="Helical" evidence="8">
    <location>
        <begin position="454"/>
        <end position="472"/>
    </location>
</feature>
<feature type="transmembrane region" description="Helical" evidence="8">
    <location>
        <begin position="76"/>
        <end position="97"/>
    </location>
</feature>
<feature type="transmembrane region" description="Helical" evidence="8">
    <location>
        <begin position="334"/>
        <end position="361"/>
    </location>
</feature>
<evidence type="ECO:0000256" key="3">
    <source>
        <dbReference type="ARBA" id="ARBA00022692"/>
    </source>
</evidence>
<evidence type="ECO:0008006" key="11">
    <source>
        <dbReference type="Google" id="ProtNLM"/>
    </source>
</evidence>
<dbReference type="EMBL" id="JANAWD010000642">
    <property type="protein sequence ID" value="KAJ3477005.1"/>
    <property type="molecule type" value="Genomic_DNA"/>
</dbReference>
<keyword evidence="3 8" id="KW-0812">Transmembrane</keyword>
<feature type="transmembrane region" description="Helical" evidence="8">
    <location>
        <begin position="149"/>
        <end position="170"/>
    </location>
</feature>
<evidence type="ECO:0000256" key="6">
    <source>
        <dbReference type="ARBA" id="ARBA00023136"/>
    </source>
</evidence>
<dbReference type="PRINTS" id="PR00762">
    <property type="entry name" value="CLCHANNEL"/>
</dbReference>
<dbReference type="PANTHER" id="PTHR45711">
    <property type="entry name" value="CHLORIDE CHANNEL PROTEIN"/>
    <property type="match status" value="1"/>
</dbReference>
<dbReference type="GO" id="GO:0005769">
    <property type="term" value="C:early endosome"/>
    <property type="evidence" value="ECO:0007669"/>
    <property type="project" value="TreeGrafter"/>
</dbReference>
<comment type="caution">
    <text evidence="9">The sequence shown here is derived from an EMBL/GenBank/DDBJ whole genome shotgun (WGS) entry which is preliminary data.</text>
</comment>
<evidence type="ECO:0000256" key="7">
    <source>
        <dbReference type="ARBA" id="ARBA00023214"/>
    </source>
</evidence>
<feature type="transmembrane region" description="Helical" evidence="8">
    <location>
        <begin position="253"/>
        <end position="277"/>
    </location>
</feature>
<evidence type="ECO:0000256" key="2">
    <source>
        <dbReference type="ARBA" id="ARBA00022448"/>
    </source>
</evidence>
<evidence type="ECO:0000313" key="10">
    <source>
        <dbReference type="Proteomes" id="UP001212997"/>
    </source>
</evidence>
<keyword evidence="4 8" id="KW-1133">Transmembrane helix</keyword>
<reference evidence="9" key="1">
    <citation type="submission" date="2022-07" db="EMBL/GenBank/DDBJ databases">
        <title>Genome Sequence of Physisporinus lineatus.</title>
        <authorList>
            <person name="Buettner E."/>
        </authorList>
    </citation>
    <scope>NUCLEOTIDE SEQUENCE</scope>
    <source>
        <strain evidence="9">VT162</strain>
    </source>
</reference>
<organism evidence="9 10">
    <name type="scientific">Meripilus lineatus</name>
    <dbReference type="NCBI Taxonomy" id="2056292"/>
    <lineage>
        <taxon>Eukaryota</taxon>
        <taxon>Fungi</taxon>
        <taxon>Dikarya</taxon>
        <taxon>Basidiomycota</taxon>
        <taxon>Agaricomycotina</taxon>
        <taxon>Agaricomycetes</taxon>
        <taxon>Polyporales</taxon>
        <taxon>Meripilaceae</taxon>
        <taxon>Meripilus</taxon>
    </lineage>
</organism>
<feature type="transmembrane region" description="Helical" evidence="8">
    <location>
        <begin position="373"/>
        <end position="394"/>
    </location>
</feature>
<protein>
    <recommendedName>
        <fullName evidence="11">Chloride channel protein</fullName>
    </recommendedName>
</protein>
<feature type="transmembrane region" description="Helical" evidence="8">
    <location>
        <begin position="428"/>
        <end position="447"/>
    </location>
</feature>
<evidence type="ECO:0000256" key="4">
    <source>
        <dbReference type="ARBA" id="ARBA00022989"/>
    </source>
</evidence>
<dbReference type="InterPro" id="IPR001807">
    <property type="entry name" value="ClC"/>
</dbReference>
<dbReference type="InterPro" id="IPR014743">
    <property type="entry name" value="Cl-channel_core"/>
</dbReference>
<dbReference type="Pfam" id="PF00654">
    <property type="entry name" value="Voltage_CLC"/>
    <property type="match status" value="1"/>
</dbReference>
<gene>
    <name evidence="9" type="ORF">NLI96_g10763</name>
</gene>
<keyword evidence="6 8" id="KW-0472">Membrane</keyword>
<keyword evidence="2" id="KW-0813">Transport</keyword>
<dbReference type="Proteomes" id="UP001212997">
    <property type="component" value="Unassembled WGS sequence"/>
</dbReference>
<dbReference type="SUPFAM" id="SSF81340">
    <property type="entry name" value="Clc chloride channel"/>
    <property type="match status" value="1"/>
</dbReference>
<sequence length="679" mass="73918">MAPPYSVQDAEEYELLSDGTLPPLNASHGKRPAYRDGSTIDWLWEEGAERERKRILHSQPGLRGAIAPILDSSRMWLVSIFTGICIGIAGACLDVLVKWLGDLREGRCTYGFFYNQVTCCKGVDTGEVCVEWQTWSAFFNIRYILAQSVLHSFIYITLAVVFAGSAAVLVKSYAPYAFHTGIPEIKAILGGYVLDAFLSSWTLLIKALGLALAVASGLSLGKEGPLVHVACCMAFFLSKMFKLHHNEAQKRKLLAAAAAAGVSVAFGSPLGGVLFGLEELDTFGFSDESDVMWRGFVTSCLAAVSLQYIDPFGTAKLVLFQVTGVTDTWRAFELIPWLLLSVIGGLCGSLLIKLNALAAVYRRHSFIHQFPTLEVVTFAAITAAISYVIVFLRVQSSELVANLFQECDVATKGDYHGLCNFTALWENIFLLVVTAMFKIVFTSWTFGMMIPAGIFLPTIAIGACLGRAMGLLTQGLQRAYPHALIFNSCPPDPDVSCISPGFYAVIGAAAMLGGVTRMTISLVVILFELTGALSHVLPIMISVMVSKWVADAMGKEGEYRDNGETAAQIVKSVENLIIIHDETEPTLKELRDFFAAGSFHGYPAVRGEKLLGYVDREKALAYIEPLVVAGEEPEQISKCTFSREVAATDSELVNLSPLLDEAVLQLRKEVPLEVVVNPL</sequence>
<dbReference type="PANTHER" id="PTHR45711:SF6">
    <property type="entry name" value="CHLORIDE CHANNEL PROTEIN"/>
    <property type="match status" value="1"/>
</dbReference>
<feature type="transmembrane region" description="Helical" evidence="8">
    <location>
        <begin position="520"/>
        <end position="545"/>
    </location>
</feature>
<evidence type="ECO:0000256" key="8">
    <source>
        <dbReference type="SAM" id="Phobius"/>
    </source>
</evidence>
<dbReference type="GO" id="GO:0005247">
    <property type="term" value="F:voltage-gated chloride channel activity"/>
    <property type="evidence" value="ECO:0007669"/>
    <property type="project" value="TreeGrafter"/>
</dbReference>
<dbReference type="GO" id="GO:0005886">
    <property type="term" value="C:plasma membrane"/>
    <property type="evidence" value="ECO:0007669"/>
    <property type="project" value="TreeGrafter"/>
</dbReference>
<name>A0AAD5UY40_9APHY</name>
<keyword evidence="10" id="KW-1185">Reference proteome</keyword>
<accession>A0AAD5UY40</accession>
<dbReference type="AlphaFoldDB" id="A0AAD5UY40"/>
<dbReference type="Gene3D" id="1.10.3080.10">
    <property type="entry name" value="Clc chloride channel"/>
    <property type="match status" value="1"/>
</dbReference>
<evidence type="ECO:0000256" key="1">
    <source>
        <dbReference type="ARBA" id="ARBA00004141"/>
    </source>
</evidence>